<comment type="catalytic activity">
    <reaction evidence="6">
        <text>L-threonyl-[protein] + ATP = O-phospho-L-threonyl-[protein] + ADP + H(+)</text>
        <dbReference type="Rhea" id="RHEA:46608"/>
        <dbReference type="Rhea" id="RHEA-COMP:11060"/>
        <dbReference type="Rhea" id="RHEA-COMP:11605"/>
        <dbReference type="ChEBI" id="CHEBI:15378"/>
        <dbReference type="ChEBI" id="CHEBI:30013"/>
        <dbReference type="ChEBI" id="CHEBI:30616"/>
        <dbReference type="ChEBI" id="CHEBI:61977"/>
        <dbReference type="ChEBI" id="CHEBI:456216"/>
        <dbReference type="EC" id="2.7.11.22"/>
    </reaction>
</comment>
<name>A0A7R8UTZ8_HERIL</name>
<dbReference type="Gene3D" id="3.30.200.20">
    <property type="entry name" value="Phosphorylase Kinase, domain 1"/>
    <property type="match status" value="1"/>
</dbReference>
<dbReference type="Proteomes" id="UP000594454">
    <property type="component" value="Chromosome 4"/>
</dbReference>
<dbReference type="PROSITE" id="PS00107">
    <property type="entry name" value="PROTEIN_KINASE_ATP"/>
    <property type="match status" value="1"/>
</dbReference>
<dbReference type="InterPro" id="IPR050108">
    <property type="entry name" value="CDK"/>
</dbReference>
<evidence type="ECO:0000313" key="11">
    <source>
        <dbReference type="Proteomes" id="UP000594454"/>
    </source>
</evidence>
<keyword evidence="2" id="KW-0808">Transferase</keyword>
<dbReference type="EMBL" id="LR899012">
    <property type="protein sequence ID" value="CAD7087024.1"/>
    <property type="molecule type" value="Genomic_DNA"/>
</dbReference>
<keyword evidence="11" id="KW-1185">Reference proteome</keyword>
<evidence type="ECO:0000313" key="10">
    <source>
        <dbReference type="EMBL" id="CAD7087024.1"/>
    </source>
</evidence>
<dbReference type="PANTHER" id="PTHR24056:SF0">
    <property type="entry name" value="CYCLIN-DEPENDENT KINASE 7"/>
    <property type="match status" value="1"/>
</dbReference>
<dbReference type="OrthoDB" id="1732493at2759"/>
<dbReference type="GO" id="GO:0008353">
    <property type="term" value="F:RNA polymerase II CTD heptapeptide repeat kinase activity"/>
    <property type="evidence" value="ECO:0007669"/>
    <property type="project" value="TreeGrafter"/>
</dbReference>
<feature type="binding site" evidence="8">
    <location>
        <position position="38"/>
    </location>
    <ligand>
        <name>ATP</name>
        <dbReference type="ChEBI" id="CHEBI:30616"/>
    </ligand>
</feature>
<dbReference type="InterPro" id="IPR011009">
    <property type="entry name" value="Kinase-like_dom_sf"/>
</dbReference>
<evidence type="ECO:0000256" key="7">
    <source>
        <dbReference type="ARBA" id="ARBA00048367"/>
    </source>
</evidence>
<evidence type="ECO:0000256" key="4">
    <source>
        <dbReference type="ARBA" id="ARBA00022777"/>
    </source>
</evidence>
<keyword evidence="5 8" id="KW-0067">ATP-binding</keyword>
<dbReference type="AlphaFoldDB" id="A0A7R8UTZ8"/>
<keyword evidence="3 8" id="KW-0547">Nucleotide-binding</keyword>
<evidence type="ECO:0000256" key="6">
    <source>
        <dbReference type="ARBA" id="ARBA00047811"/>
    </source>
</evidence>
<organism evidence="10 11">
    <name type="scientific">Hermetia illucens</name>
    <name type="common">Black soldier fly</name>
    <dbReference type="NCBI Taxonomy" id="343691"/>
    <lineage>
        <taxon>Eukaryota</taxon>
        <taxon>Metazoa</taxon>
        <taxon>Ecdysozoa</taxon>
        <taxon>Arthropoda</taxon>
        <taxon>Hexapoda</taxon>
        <taxon>Insecta</taxon>
        <taxon>Pterygota</taxon>
        <taxon>Neoptera</taxon>
        <taxon>Endopterygota</taxon>
        <taxon>Diptera</taxon>
        <taxon>Brachycera</taxon>
        <taxon>Stratiomyomorpha</taxon>
        <taxon>Stratiomyidae</taxon>
        <taxon>Hermetiinae</taxon>
        <taxon>Hermetia</taxon>
    </lineage>
</organism>
<protein>
    <recommendedName>
        <fullName evidence="9">Protein kinase domain-containing protein</fullName>
    </recommendedName>
</protein>
<dbReference type="PROSITE" id="PS50011">
    <property type="entry name" value="PROTEIN_KINASE_DOM"/>
    <property type="match status" value="1"/>
</dbReference>
<dbReference type="InterPro" id="IPR000719">
    <property type="entry name" value="Prot_kinase_dom"/>
</dbReference>
<accession>A0A7R8UTZ8</accession>
<proteinExistence type="predicted"/>
<evidence type="ECO:0000256" key="3">
    <source>
        <dbReference type="ARBA" id="ARBA00022741"/>
    </source>
</evidence>
<dbReference type="GO" id="GO:0045944">
    <property type="term" value="P:positive regulation of transcription by RNA polymerase II"/>
    <property type="evidence" value="ECO:0007669"/>
    <property type="project" value="TreeGrafter"/>
</dbReference>
<dbReference type="InterPro" id="IPR017441">
    <property type="entry name" value="Protein_kinase_ATP_BS"/>
</dbReference>
<reference evidence="10 11" key="1">
    <citation type="submission" date="2020-11" db="EMBL/GenBank/DDBJ databases">
        <authorList>
            <person name="Wallbank WR R."/>
            <person name="Pardo Diaz C."/>
            <person name="Kozak K."/>
            <person name="Martin S."/>
            <person name="Jiggins C."/>
            <person name="Moest M."/>
            <person name="Warren A I."/>
            <person name="Generalovic N T."/>
            <person name="Byers J.R.P. K."/>
            <person name="Montejo-Kovacevich G."/>
            <person name="Yen C E."/>
        </authorList>
    </citation>
    <scope>NUCLEOTIDE SEQUENCE [LARGE SCALE GENOMIC DNA]</scope>
</reference>
<dbReference type="SUPFAM" id="SSF56112">
    <property type="entry name" value="Protein kinase-like (PK-like)"/>
    <property type="match status" value="1"/>
</dbReference>
<evidence type="ECO:0000256" key="2">
    <source>
        <dbReference type="ARBA" id="ARBA00022679"/>
    </source>
</evidence>
<evidence type="ECO:0000256" key="1">
    <source>
        <dbReference type="ARBA" id="ARBA00022527"/>
    </source>
</evidence>
<dbReference type="GO" id="GO:0005737">
    <property type="term" value="C:cytoplasm"/>
    <property type="evidence" value="ECO:0007669"/>
    <property type="project" value="TreeGrafter"/>
</dbReference>
<dbReference type="FunFam" id="3.30.200.20:FF:000190">
    <property type="entry name" value="Putative cyclin-dependent kinase 7"/>
    <property type="match status" value="1"/>
</dbReference>
<dbReference type="GO" id="GO:0005524">
    <property type="term" value="F:ATP binding"/>
    <property type="evidence" value="ECO:0007669"/>
    <property type="project" value="UniProtKB-UniRule"/>
</dbReference>
<keyword evidence="4" id="KW-0418">Kinase</keyword>
<evidence type="ECO:0000259" key="9">
    <source>
        <dbReference type="PROSITE" id="PS50011"/>
    </source>
</evidence>
<feature type="domain" description="Protein kinase" evidence="9">
    <location>
        <begin position="8"/>
        <end position="123"/>
    </location>
</feature>
<dbReference type="GO" id="GO:0004693">
    <property type="term" value="F:cyclin-dependent protein serine/threonine kinase activity"/>
    <property type="evidence" value="ECO:0007669"/>
    <property type="project" value="UniProtKB-EC"/>
</dbReference>
<keyword evidence="1" id="KW-0723">Serine/threonine-protein kinase</keyword>
<dbReference type="SMART" id="SM00220">
    <property type="entry name" value="S_TKc"/>
    <property type="match status" value="1"/>
</dbReference>
<dbReference type="GO" id="GO:0070985">
    <property type="term" value="C:transcription factor TFIIK complex"/>
    <property type="evidence" value="ECO:0007669"/>
    <property type="project" value="TreeGrafter"/>
</dbReference>
<evidence type="ECO:0000256" key="5">
    <source>
        <dbReference type="ARBA" id="ARBA00022840"/>
    </source>
</evidence>
<evidence type="ECO:0000256" key="8">
    <source>
        <dbReference type="PROSITE-ProRule" id="PRU10141"/>
    </source>
</evidence>
<dbReference type="Pfam" id="PF00069">
    <property type="entry name" value="Pkinase"/>
    <property type="match status" value="1"/>
</dbReference>
<comment type="catalytic activity">
    <reaction evidence="7">
        <text>L-seryl-[protein] + ATP = O-phospho-L-seryl-[protein] + ADP + H(+)</text>
        <dbReference type="Rhea" id="RHEA:17989"/>
        <dbReference type="Rhea" id="RHEA-COMP:9863"/>
        <dbReference type="Rhea" id="RHEA-COMP:11604"/>
        <dbReference type="ChEBI" id="CHEBI:15378"/>
        <dbReference type="ChEBI" id="CHEBI:29999"/>
        <dbReference type="ChEBI" id="CHEBI:30616"/>
        <dbReference type="ChEBI" id="CHEBI:83421"/>
        <dbReference type="ChEBI" id="CHEBI:456216"/>
        <dbReference type="EC" id="2.7.11.22"/>
    </reaction>
</comment>
<dbReference type="PANTHER" id="PTHR24056">
    <property type="entry name" value="CELL DIVISION PROTEIN KINASE"/>
    <property type="match status" value="1"/>
</dbReference>
<sequence>MESKLTRYEKIDFLGEGQFATVYKARDTVTDKIVAVKKIKIGSREEAQDGINRTALREIKLLHELQHENVIGLLDVFGHKSNVSLVFDFMDTDLEIIIKDPKIVLTPANIKAYMLMTLQGKSA</sequence>
<gene>
    <name evidence="10" type="ORF">HERILL_LOCUS9753</name>
</gene>